<evidence type="ECO:0000313" key="1">
    <source>
        <dbReference type="EMBL" id="MFB9824377.1"/>
    </source>
</evidence>
<organism evidence="1 2">
    <name type="scientific">Halobaculum roseum</name>
    <dbReference type="NCBI Taxonomy" id="2175149"/>
    <lineage>
        <taxon>Archaea</taxon>
        <taxon>Methanobacteriati</taxon>
        <taxon>Methanobacteriota</taxon>
        <taxon>Stenosarchaea group</taxon>
        <taxon>Halobacteria</taxon>
        <taxon>Halobacteriales</taxon>
        <taxon>Haloferacaceae</taxon>
        <taxon>Halobaculum</taxon>
    </lineage>
</organism>
<dbReference type="Proteomes" id="UP001589595">
    <property type="component" value="Unassembled WGS sequence"/>
</dbReference>
<comment type="caution">
    <text evidence="1">The sequence shown here is derived from an EMBL/GenBank/DDBJ whole genome shotgun (WGS) entry which is preliminary data.</text>
</comment>
<dbReference type="RefSeq" id="WP_222922496.1">
    <property type="nucleotide sequence ID" value="NZ_CP082286.1"/>
</dbReference>
<dbReference type="InterPro" id="IPR035185">
    <property type="entry name" value="DUF5305"/>
</dbReference>
<dbReference type="Pfam" id="PF17231">
    <property type="entry name" value="DUF5305"/>
    <property type="match status" value="1"/>
</dbReference>
<dbReference type="EMBL" id="JBHMAJ010000006">
    <property type="protein sequence ID" value="MFB9824377.1"/>
    <property type="molecule type" value="Genomic_DNA"/>
</dbReference>
<name>A0ABD5MT03_9EURY</name>
<sequence length="340" mass="37893">MAFEDRATYFIAQRARPLAVSLVIAGLLCLVAAGYVFATPTVETVSEERNVQSMETDVDTEAVVTGNTTLYDRGTTLRNRSVYFTSVSPELTFVTRTSGPDGRLEAVGHTLAIETVGLRDDRPFFSERRTLIEATSTPTNGTVTHRATVNVSRIREALLARQAVVGGAGQFRITVVVNTTYETDRYDGTYSTTTPFVLSGQAYYLEEQPSAEETRSRTVTREVRQPPTPFEYGGIGVLGLVLILLSATVVRIERTADPETLRVNIVHDRNEEWISRGEFPTESDKQYISILTLEDLVDVAIDSGRRVIFDPELDAYAVIDGDEIYYYAHDAEETDMWLEF</sequence>
<protein>
    <submittedName>
        <fullName evidence="1">DUF5305 family protein</fullName>
    </submittedName>
</protein>
<proteinExistence type="predicted"/>
<keyword evidence="2" id="KW-1185">Reference proteome</keyword>
<accession>A0ABD5MT03</accession>
<evidence type="ECO:0000313" key="2">
    <source>
        <dbReference type="Proteomes" id="UP001589595"/>
    </source>
</evidence>
<dbReference type="AlphaFoldDB" id="A0ABD5MT03"/>
<dbReference type="GeneID" id="67209786"/>
<gene>
    <name evidence="1" type="ORF">ACFFOL_09390</name>
</gene>
<reference evidence="1" key="1">
    <citation type="submission" date="2024-09" db="EMBL/GenBank/DDBJ databases">
        <authorList>
            <person name="Sun Q."/>
        </authorList>
    </citation>
    <scope>NUCLEOTIDE SEQUENCE [LARGE SCALE GENOMIC DNA]</scope>
    <source>
        <strain evidence="1">JCM 31273</strain>
    </source>
</reference>